<feature type="region of interest" description="Disordered" evidence="1">
    <location>
        <begin position="125"/>
        <end position="162"/>
    </location>
</feature>
<proteinExistence type="predicted"/>
<keyword evidence="3" id="KW-1185">Reference proteome</keyword>
<evidence type="ECO:0000313" key="3">
    <source>
        <dbReference type="Proteomes" id="UP000799757"/>
    </source>
</evidence>
<organism evidence="2 3">
    <name type="scientific">Melanomma pulvis-pyrius CBS 109.77</name>
    <dbReference type="NCBI Taxonomy" id="1314802"/>
    <lineage>
        <taxon>Eukaryota</taxon>
        <taxon>Fungi</taxon>
        <taxon>Dikarya</taxon>
        <taxon>Ascomycota</taxon>
        <taxon>Pezizomycotina</taxon>
        <taxon>Dothideomycetes</taxon>
        <taxon>Pleosporomycetidae</taxon>
        <taxon>Pleosporales</taxon>
        <taxon>Melanommataceae</taxon>
        <taxon>Melanomma</taxon>
    </lineage>
</organism>
<dbReference type="Proteomes" id="UP000799757">
    <property type="component" value="Unassembled WGS sequence"/>
</dbReference>
<gene>
    <name evidence="2" type="ORF">K505DRAFT_95921</name>
</gene>
<evidence type="ECO:0000313" key="2">
    <source>
        <dbReference type="EMBL" id="KAF2789323.1"/>
    </source>
</evidence>
<protein>
    <submittedName>
        <fullName evidence="2">Uncharacterized protein</fullName>
    </submittedName>
</protein>
<sequence>MSLLTITDPPISSETPATSVKSSSLLVYFSLSLRSNIRTESIQSFISHLEQRVSGPAIPEIPKAPPSQDIYQDMQSASNSLRTHYEISDMILALTRCSCLHAYSSLPTYTSISTLTLTHTRIRPSIHPSIHPSADSSTQITQPHHQPSENSHSPPNPKQSVNSLHAIGRIPEPHILGCISTQPRVTRPNI</sequence>
<dbReference type="EMBL" id="MU002146">
    <property type="protein sequence ID" value="KAF2789323.1"/>
    <property type="molecule type" value="Genomic_DNA"/>
</dbReference>
<accession>A0A6A6WZK9</accession>
<dbReference type="AlphaFoldDB" id="A0A6A6WZK9"/>
<name>A0A6A6WZK9_9PLEO</name>
<evidence type="ECO:0000256" key="1">
    <source>
        <dbReference type="SAM" id="MobiDB-lite"/>
    </source>
</evidence>
<feature type="compositionally biased region" description="Polar residues" evidence="1">
    <location>
        <begin position="134"/>
        <end position="162"/>
    </location>
</feature>
<reference evidence="2" key="1">
    <citation type="journal article" date="2020" name="Stud. Mycol.">
        <title>101 Dothideomycetes genomes: a test case for predicting lifestyles and emergence of pathogens.</title>
        <authorList>
            <person name="Haridas S."/>
            <person name="Albert R."/>
            <person name="Binder M."/>
            <person name="Bloem J."/>
            <person name="Labutti K."/>
            <person name="Salamov A."/>
            <person name="Andreopoulos B."/>
            <person name="Baker S."/>
            <person name="Barry K."/>
            <person name="Bills G."/>
            <person name="Bluhm B."/>
            <person name="Cannon C."/>
            <person name="Castanera R."/>
            <person name="Culley D."/>
            <person name="Daum C."/>
            <person name="Ezra D."/>
            <person name="Gonzalez J."/>
            <person name="Henrissat B."/>
            <person name="Kuo A."/>
            <person name="Liang C."/>
            <person name="Lipzen A."/>
            <person name="Lutzoni F."/>
            <person name="Magnuson J."/>
            <person name="Mondo S."/>
            <person name="Nolan M."/>
            <person name="Ohm R."/>
            <person name="Pangilinan J."/>
            <person name="Park H.-J."/>
            <person name="Ramirez L."/>
            <person name="Alfaro M."/>
            <person name="Sun H."/>
            <person name="Tritt A."/>
            <person name="Yoshinaga Y."/>
            <person name="Zwiers L.-H."/>
            <person name="Turgeon B."/>
            <person name="Goodwin S."/>
            <person name="Spatafora J."/>
            <person name="Crous P."/>
            <person name="Grigoriev I."/>
        </authorList>
    </citation>
    <scope>NUCLEOTIDE SEQUENCE</scope>
    <source>
        <strain evidence="2">CBS 109.77</strain>
    </source>
</reference>